<dbReference type="GeneID" id="92356649"/>
<dbReference type="Proteomes" id="UP000674143">
    <property type="component" value="Unassembled WGS sequence"/>
</dbReference>
<feature type="compositionally biased region" description="Basic and acidic residues" evidence="1">
    <location>
        <begin position="531"/>
        <end position="547"/>
    </location>
</feature>
<proteinExistence type="predicted"/>
<sequence>MVAMIQLDFVLYRFVCDVSTFTGLFAEDAEGRHIPDVAPFHCTWARTPRANPTPSGSLAPHRVDGATENTHFKALGTDMALTLSPTPHQLILDGERDVITFAIRPSQYSAAGPLPLIAKGALDPTPYFDKPMKNYAIKLRDAAGEVTGKLLFSLRVHEVDEEERTTPNSHTLTSTAMRSSRSNSPSRGQTALQRNPSRDRLLKTPPRTEWRARQTVVVISGQEALSQRAHDANTQRSPPRRHESPYSQDGSPVTQGVDIQLERVVVKTESIDLEHPAPLLLGGGYCLKIRYGSYTYSTARAVCCNPKELNYEGQQACITLTPAGSTEKLRFSLWEDKRQVAGFSLDPVKFKPNLGEWKEYAIPFRYHPTGQRAALDVRVRRVENDSRRPVSDRKSSFLPSAVPTVSFAAGGVDATTVLRAAPPESTHGAEASSKNAAQCAHAETPLRRSPLPKRHGGIFDTSQEAPLPHARSSASSRRGDSSPPRFVMAAAGKIAPLDANPTNTPLSNIHHFAEDTSQRVSGYRTAHAREPSVVHGGWERTPMRERPPPLTSNLADLPADRRPPDEHEKYIAEVLARLDRQQRAPRQQTSLVEDWIGWRHEREQSRCNSVASVNQRSFSVGSVASRADSITSAVSRRALEPRPTKSNANNSVMAPFTPDTSALRRRRSPSSAAKSTSLI</sequence>
<feature type="region of interest" description="Disordered" evidence="1">
    <location>
        <begin position="159"/>
        <end position="207"/>
    </location>
</feature>
<gene>
    <name evidence="2" type="ORF">LSCM4_00638</name>
</gene>
<dbReference type="AlphaFoldDB" id="A0A836KBX6"/>
<dbReference type="Pfam" id="PF08183">
    <property type="entry name" value="SpoV"/>
    <property type="match status" value="1"/>
</dbReference>
<feature type="compositionally biased region" description="Polar residues" evidence="1">
    <location>
        <begin position="619"/>
        <end position="634"/>
    </location>
</feature>
<reference evidence="3" key="1">
    <citation type="journal article" date="2021" name="Microbiol. Resour. Announc.">
        <title>LGAAP: Leishmaniinae Genome Assembly and Annotation Pipeline.</title>
        <authorList>
            <person name="Almutairi H."/>
            <person name="Urbaniak M.D."/>
            <person name="Bates M.D."/>
            <person name="Jariyapan N."/>
            <person name="Kwakye-Nuako G."/>
            <person name="Thomaz-Soccol V."/>
            <person name="Al-Salem W.S."/>
            <person name="Dillon R.J."/>
            <person name="Bates P.A."/>
            <person name="Gatherer D."/>
        </authorList>
    </citation>
    <scope>NUCLEOTIDE SEQUENCE [LARGE SCALE GENOMIC DNA]</scope>
</reference>
<comment type="caution">
    <text evidence="2">The sequence shown here is derived from an EMBL/GenBank/DDBJ whole genome shotgun (WGS) entry which is preliminary data.</text>
</comment>
<accession>A0A836KBX6</accession>
<feature type="region of interest" description="Disordered" evidence="1">
    <location>
        <begin position="221"/>
        <end position="253"/>
    </location>
</feature>
<feature type="compositionally biased region" description="Low complexity" evidence="1">
    <location>
        <begin position="465"/>
        <end position="485"/>
    </location>
</feature>
<evidence type="ECO:0008006" key="4">
    <source>
        <dbReference type="Google" id="ProtNLM"/>
    </source>
</evidence>
<feature type="compositionally biased region" description="Low complexity" evidence="1">
    <location>
        <begin position="669"/>
        <end position="679"/>
    </location>
</feature>
<dbReference type="RefSeq" id="XP_067058816.1">
    <property type="nucleotide sequence ID" value="XM_067202715.1"/>
</dbReference>
<feature type="region of interest" description="Disordered" evidence="1">
    <location>
        <begin position="531"/>
        <end position="564"/>
    </location>
</feature>
<feature type="compositionally biased region" description="Basic and acidic residues" evidence="1">
    <location>
        <begin position="196"/>
        <end position="207"/>
    </location>
</feature>
<feature type="compositionally biased region" description="Polar residues" evidence="1">
    <location>
        <begin position="166"/>
        <end position="195"/>
    </location>
</feature>
<feature type="region of interest" description="Disordered" evidence="1">
    <location>
        <begin position="619"/>
        <end position="679"/>
    </location>
</feature>
<dbReference type="InterPro" id="IPR012609">
    <property type="entry name" value="Spore_V_M"/>
</dbReference>
<reference evidence="3" key="2">
    <citation type="journal article" date="2021" name="Sci. Data">
        <title>Chromosome-scale genome sequencing, assembly and annotation of six genomes from subfamily Leishmaniinae.</title>
        <authorList>
            <person name="Almutairi H."/>
            <person name="Urbaniak M.D."/>
            <person name="Bates M.D."/>
            <person name="Jariyapan N."/>
            <person name="Kwakye-Nuako G."/>
            <person name="Thomaz Soccol V."/>
            <person name="Al-Salem W.S."/>
            <person name="Dillon R.J."/>
            <person name="Bates P.A."/>
            <person name="Gatherer D."/>
        </authorList>
    </citation>
    <scope>NUCLEOTIDE SEQUENCE [LARGE SCALE GENOMIC DNA]</scope>
</reference>
<feature type="region of interest" description="Disordered" evidence="1">
    <location>
        <begin position="423"/>
        <end position="485"/>
    </location>
</feature>
<keyword evidence="3" id="KW-1185">Reference proteome</keyword>
<name>A0A836KBX6_9TRYP</name>
<evidence type="ECO:0000256" key="1">
    <source>
        <dbReference type="SAM" id="MobiDB-lite"/>
    </source>
</evidence>
<protein>
    <recommendedName>
        <fullName evidence="4">Bilobe protein, conserved</fullName>
    </recommendedName>
</protein>
<dbReference type="KEGG" id="loi:92356649"/>
<evidence type="ECO:0000313" key="2">
    <source>
        <dbReference type="EMBL" id="KAG5465185.1"/>
    </source>
</evidence>
<dbReference type="EMBL" id="JAFHLR010000036">
    <property type="protein sequence ID" value="KAG5465185.1"/>
    <property type="molecule type" value="Genomic_DNA"/>
</dbReference>
<organism evidence="2 3">
    <name type="scientific">Leishmania orientalis</name>
    <dbReference type="NCBI Taxonomy" id="2249476"/>
    <lineage>
        <taxon>Eukaryota</taxon>
        <taxon>Discoba</taxon>
        <taxon>Euglenozoa</taxon>
        <taxon>Kinetoplastea</taxon>
        <taxon>Metakinetoplastina</taxon>
        <taxon>Trypanosomatida</taxon>
        <taxon>Trypanosomatidae</taxon>
        <taxon>Leishmaniinae</taxon>
        <taxon>Leishmania</taxon>
    </lineage>
</organism>
<evidence type="ECO:0000313" key="3">
    <source>
        <dbReference type="Proteomes" id="UP000674143"/>
    </source>
</evidence>